<protein>
    <submittedName>
        <fullName evidence="1">Uncharacterized protein</fullName>
    </submittedName>
</protein>
<accession>A0AAV5IHY1</accession>
<sequence length="62" mass="6682">MKSTDFESGFLPSAVGCHPPLITLDGTKVDHRSVPKFSEIAKYCLSMAEKLVVLKGDGPKGF</sequence>
<gene>
    <name evidence="1" type="ORF">SLEP1_g12293</name>
</gene>
<proteinExistence type="predicted"/>
<reference evidence="1 2" key="1">
    <citation type="journal article" date="2021" name="Commun. Biol.">
        <title>The genome of Shorea leprosula (Dipterocarpaceae) highlights the ecological relevance of drought in aseasonal tropical rainforests.</title>
        <authorList>
            <person name="Ng K.K.S."/>
            <person name="Kobayashi M.J."/>
            <person name="Fawcett J.A."/>
            <person name="Hatakeyama M."/>
            <person name="Paape T."/>
            <person name="Ng C.H."/>
            <person name="Ang C.C."/>
            <person name="Tnah L.H."/>
            <person name="Lee C.T."/>
            <person name="Nishiyama T."/>
            <person name="Sese J."/>
            <person name="O'Brien M.J."/>
            <person name="Copetti D."/>
            <person name="Mohd Noor M.I."/>
            <person name="Ong R.C."/>
            <person name="Putra M."/>
            <person name="Sireger I.Z."/>
            <person name="Indrioko S."/>
            <person name="Kosugi Y."/>
            <person name="Izuno A."/>
            <person name="Isagi Y."/>
            <person name="Lee S.L."/>
            <person name="Shimizu K.K."/>
        </authorList>
    </citation>
    <scope>NUCLEOTIDE SEQUENCE [LARGE SCALE GENOMIC DNA]</scope>
    <source>
        <strain evidence="1">214</strain>
    </source>
</reference>
<dbReference type="Proteomes" id="UP001054252">
    <property type="component" value="Unassembled WGS sequence"/>
</dbReference>
<evidence type="ECO:0000313" key="1">
    <source>
        <dbReference type="EMBL" id="GKU99440.1"/>
    </source>
</evidence>
<evidence type="ECO:0000313" key="2">
    <source>
        <dbReference type="Proteomes" id="UP001054252"/>
    </source>
</evidence>
<dbReference type="AlphaFoldDB" id="A0AAV5IHY1"/>
<dbReference type="PANTHER" id="PTHR35688">
    <property type="entry name" value="NAD(P)-LINKED OXIDOREDUCTASE SUPERFAMILY PROTEIN"/>
    <property type="match status" value="1"/>
</dbReference>
<name>A0AAV5IHY1_9ROSI</name>
<organism evidence="1 2">
    <name type="scientific">Rubroshorea leprosula</name>
    <dbReference type="NCBI Taxonomy" id="152421"/>
    <lineage>
        <taxon>Eukaryota</taxon>
        <taxon>Viridiplantae</taxon>
        <taxon>Streptophyta</taxon>
        <taxon>Embryophyta</taxon>
        <taxon>Tracheophyta</taxon>
        <taxon>Spermatophyta</taxon>
        <taxon>Magnoliopsida</taxon>
        <taxon>eudicotyledons</taxon>
        <taxon>Gunneridae</taxon>
        <taxon>Pentapetalae</taxon>
        <taxon>rosids</taxon>
        <taxon>malvids</taxon>
        <taxon>Malvales</taxon>
        <taxon>Dipterocarpaceae</taxon>
        <taxon>Rubroshorea</taxon>
    </lineage>
</organism>
<keyword evidence="2" id="KW-1185">Reference proteome</keyword>
<dbReference type="EMBL" id="BPVZ01000014">
    <property type="protein sequence ID" value="GKU99440.1"/>
    <property type="molecule type" value="Genomic_DNA"/>
</dbReference>
<comment type="caution">
    <text evidence="1">The sequence shown here is derived from an EMBL/GenBank/DDBJ whole genome shotgun (WGS) entry which is preliminary data.</text>
</comment>
<dbReference type="PANTHER" id="PTHR35688:SF2">
    <property type="entry name" value="NAD(P)-LINKED OXIDOREDUCTASE SUPERFAMILY PROTEIN"/>
    <property type="match status" value="1"/>
</dbReference>